<dbReference type="Proteomes" id="UP000018320">
    <property type="component" value="Unassembled WGS sequence"/>
</dbReference>
<organism evidence="2 3">
    <name type="scientific">Giardia intestinalis</name>
    <name type="common">Giardia lamblia</name>
    <dbReference type="NCBI Taxonomy" id="5741"/>
    <lineage>
        <taxon>Eukaryota</taxon>
        <taxon>Metamonada</taxon>
        <taxon>Diplomonadida</taxon>
        <taxon>Hexamitidae</taxon>
        <taxon>Giardiinae</taxon>
        <taxon>Giardia</taxon>
    </lineage>
</organism>
<dbReference type="VEuPathDB" id="GiardiaDB:GL50581_69"/>
<feature type="compositionally biased region" description="Polar residues" evidence="1">
    <location>
        <begin position="1420"/>
        <end position="1440"/>
    </location>
</feature>
<feature type="region of interest" description="Disordered" evidence="1">
    <location>
        <begin position="91"/>
        <end position="119"/>
    </location>
</feature>
<dbReference type="VEuPathDB" id="GiardiaDB:DHA2_151781"/>
<feature type="region of interest" description="Disordered" evidence="1">
    <location>
        <begin position="1513"/>
        <end position="1534"/>
    </location>
</feature>
<evidence type="ECO:0000313" key="2">
    <source>
        <dbReference type="EMBL" id="ESU37391.1"/>
    </source>
</evidence>
<feature type="compositionally biased region" description="Basic and acidic residues" evidence="1">
    <location>
        <begin position="1523"/>
        <end position="1533"/>
    </location>
</feature>
<feature type="compositionally biased region" description="Polar residues" evidence="1">
    <location>
        <begin position="909"/>
        <end position="919"/>
    </location>
</feature>
<evidence type="ECO:0000313" key="3">
    <source>
        <dbReference type="Proteomes" id="UP000018320"/>
    </source>
</evidence>
<feature type="region of interest" description="Disordered" evidence="1">
    <location>
        <begin position="1414"/>
        <end position="1440"/>
    </location>
</feature>
<dbReference type="EMBL" id="AHGT01000028">
    <property type="protein sequence ID" value="ESU37391.1"/>
    <property type="molecule type" value="Genomic_DNA"/>
</dbReference>
<comment type="caution">
    <text evidence="2">The sequence shown here is derived from an EMBL/GenBank/DDBJ whole genome shotgun (WGS) entry which is preliminary data.</text>
</comment>
<evidence type="ECO:0000256" key="1">
    <source>
        <dbReference type="SAM" id="MobiDB-lite"/>
    </source>
</evidence>
<reference evidence="3" key="1">
    <citation type="submission" date="2012-02" db="EMBL/GenBank/DDBJ databases">
        <title>Genome sequencing of Giardia lamblia Genotypes A2 and B isolates (DH and GS) and comparative analysis with the genomes of Genotypes A1 and E (WB and Pig).</title>
        <authorList>
            <person name="Adam R."/>
            <person name="Dahlstrom E."/>
            <person name="Martens C."/>
            <person name="Bruno D."/>
            <person name="Barbian K."/>
            <person name="Porcella S.F."/>
            <person name="Nash T."/>
        </authorList>
    </citation>
    <scope>NUCLEOTIDE SEQUENCE</scope>
    <source>
        <strain evidence="3">DH</strain>
    </source>
</reference>
<feature type="region of interest" description="Disordered" evidence="1">
    <location>
        <begin position="2034"/>
        <end position="2059"/>
    </location>
</feature>
<feature type="non-terminal residue" evidence="2">
    <location>
        <position position="1"/>
    </location>
</feature>
<feature type="region of interest" description="Disordered" evidence="1">
    <location>
        <begin position="854"/>
        <end position="923"/>
    </location>
</feature>
<feature type="compositionally biased region" description="Basic and acidic residues" evidence="1">
    <location>
        <begin position="872"/>
        <end position="889"/>
    </location>
</feature>
<feature type="region of interest" description="Disordered" evidence="1">
    <location>
        <begin position="1114"/>
        <end position="1140"/>
    </location>
</feature>
<dbReference type="VEuPathDB" id="GiardiaDB:QR46_2272"/>
<sequence>VATFQKNRPGNFWLNLHFRLMASKKVVPQTSDLLREISTLDLQKQQASTELMSYTTLLASPAEAPVVVVDMANFINFSNLGDKLTVKHPYSNIPGDVRMQQKSGTKGPSSSDPSSSSTNTTQLIFPPFVQFQSNLRTLSLISGDVPPPSSAPSMVSEAAFISSYVVDTFTKLYSELLVYDPQESQLPIPAQLPYSLASFRVYTLVPFFLSRFKHYSVSVYFQGKDPSRDLLVASPLETLVPGVKEKSSTLFTALNIDKNPLYIPVINYTRIEQGSESGTTGTADSTPTNDAESYYYHPHLVDVEAAGVKYRSTANWASVLAMGMDCMAVNPYSFLLTPFSSFVQISIPFDKSFTPDALQLFLQCTDKEVSPNMVTLIEFPTLFGVIRDRIRKHFLLSENQGAGVRSPLLHNLIDDLNKIDSPTPSQDSHRGSYRESMHKDDSSVDENTKRYSMNLGGDSFQATSSVKATSLTVKDTFASLCEQKPGVESTFLLDLFESVIQDEARLQTPLSLGVIDVLSMEKAEYKPKELFSKPPSRFLADENIPARSADSRPTILSRNACASGTAPRSLRSLLNSSNSSMNSSMMSADSSPFDALEEYNPDLIFVKLWVSDPVLAVILSDQFTDHEEDFLQTYATERQLKLYRMLEKKHPRKYNNGRYNVGSTEGASASGPIIIGMTATDMSTTQGGMGRGSYLGEAGHNCSLRNSGIGGNSGIPVSLQNNSVMLPHPTHGPTASIYTGKTSRTRMTAKEAAERRRLLKLERMRSKIYERNQNYLPGRKLTMYKDYDPANFPLGKPEAPWNNVNKGETAIDILKVDMATLRTMDRNELTVALDTQEKMMKTISLLPRLREASEAKAKRLPDKNSSVGSSIIDREASARSDKRCTHQESTKGQQLNDCLAPTPRLGDNLANSSQANPLTSLLDAPEVQIGSRIDEEEKPKKNKKSKYIRGYRVIDETEAYANKNHVYEQVHCDVGSEDSLFDDDQQRSTDMSYCVVRLTTLLDLASGALVLNLQQLPRSVCAYEPYIPEYPSLYGDAKIVGKRSPSTNKLGQTATKQIELPESKTAISVKESAHANQHQILFEAATTGRPVWRPKIISYDSSQSNADVKQQLKPSANAGPLAGGAKRPLEPAKQAALSQQECPLQQEDIESQADGIGLTLLPQSNILNTAAVSVIGEKDKAFLPTIKKIQTASMLPTLQLYHFTATLLRKNTKDVSLKQDTPSDVHGVSHDISPLHTSNVALPSLCINGASQDGCSERSQQDPENLLLELCDPSPERLLKPRKIKSTGNIHWDLDNWLSSESLLLTFNADYLPVVAQTSELTSQRDSSTICFMEVVFYFMQNERVFATQRRGLSVLTVDVIKEYCMNTRLPANISELDRYDLTLLFSISFHSVPVPHSMTLLARLEEASKTLEAVAPSATKPSSRSVSASSQGKGSATGIQEQNSSDYWMIDAVQESRFLLEKQLDVDLIEAKFSLDLLPFVQSSHGANVSISALQRYTGEVGIANLKLKPYDLTDQNQGSDPSEKVRQDQENHSPCLQVQSIVTQGVLTGMMGVVALFEIDTSGPHSARPVQTPIAVAPTNVSAPMSTQDQVDPSTGNEKPNTGADLAVSFNISSRADHTILSRVSDTTFVRLIPCFRDGVPAGATIYIYALDDNSAILYKRVPICINGSLVQSVADLIIPTEHKTFIILEGYSIFQAATDLKSKTPSPSGLLPFKFSMITISDSYVDIQPLRINSNLFQLRSPLKLNGDDKSTVELKFSIPGGYCFAELGLVAIPCKPSKVDEQPNADVPPDVDNNVAPHNPMTDAPTTGEVYQSIEEDILPINIFHKPLLPVFETTQNAPRSKGSPQKKVAEEDVNVKVTTDIRDVLKDDATRMAECTTKLIPFLCSGCPLNSRRVYLINIPPSGVVALNVFVPEEVGMKYEEVSMHVQAFTFLGANDAPPAQTDAKGKLVDPVPNAISACQANLNEWILQRLCTSIWSRTRVLQGEDLLTRASYLQSAASVLPQITTLSTYSFVPTDELVAYLEHKEDTDQAKANTADKDKKVKAPPLKKKDAEPVVKTAEPLELTLEGMQGQERDDLSTVIAAEIQALQTFTVSVGASASERKQPVVKKTDSKKDKNVPEPASTIITAFKDKLVAPRTQAAIEYFDIEMVSKKHKNQG</sequence>
<name>V6TF58_GIAIN</name>
<gene>
    <name evidence="2" type="ORF">DHA2_151781</name>
</gene>
<proteinExistence type="predicted"/>
<feature type="region of interest" description="Disordered" evidence="1">
    <location>
        <begin position="417"/>
        <end position="451"/>
    </location>
</feature>
<feature type="compositionally biased region" description="Low complexity" evidence="1">
    <location>
        <begin position="102"/>
        <end position="118"/>
    </location>
</feature>
<reference evidence="2 3" key="2">
    <citation type="journal article" date="2013" name="Genome Biol. Evol.">
        <title>Genome sequencing of Giardia lamblia genotypes A2 and B isolates (DH and GS) and comparative analysis with the genomes of genotypes A1 and E (WB and Pig).</title>
        <authorList>
            <person name="Adam R.D."/>
            <person name="Dahlstrom E.W."/>
            <person name="Martens C.A."/>
            <person name="Bruno D.P."/>
            <person name="Barbian K.D."/>
            <person name="Ricklefs S.M."/>
            <person name="Hernandez M.M."/>
            <person name="Narla N.P."/>
            <person name="Patel R.B."/>
            <person name="Porcella S.F."/>
            <person name="Nash T.E."/>
        </authorList>
    </citation>
    <scope>NUCLEOTIDE SEQUENCE [LARGE SCALE GENOMIC DNA]</scope>
    <source>
        <strain evidence="2 3">DH</strain>
    </source>
</reference>
<accession>V6TF58</accession>
<protein>
    <submittedName>
        <fullName evidence="2">Uncharacterized protein</fullName>
    </submittedName>
</protein>
<dbReference type="VEuPathDB" id="GiardiaDB:GL50803_0041834"/>
<feature type="compositionally biased region" description="Basic and acidic residues" evidence="1">
    <location>
        <begin position="427"/>
        <end position="449"/>
    </location>
</feature>